<evidence type="ECO:0000256" key="1">
    <source>
        <dbReference type="SAM" id="Phobius"/>
    </source>
</evidence>
<evidence type="ECO:0008006" key="4">
    <source>
        <dbReference type="Google" id="ProtNLM"/>
    </source>
</evidence>
<keyword evidence="1" id="KW-0472">Membrane</keyword>
<dbReference type="Proteomes" id="UP000286050">
    <property type="component" value="Unassembled WGS sequence"/>
</dbReference>
<sequence length="376" mass="40671">MNELRMYVEHLFEGKVLTPENIELKEEIYGNLVARYEDLVAEGVSEEEALERTKQSMSSLDEIDEDVASDDPSAISSVVAQAEGATQVDGVAQAEEAMQPGETLASGTKVMPVSDFEVSGEQTAPDSQPEKTLDTGKVLKYGLIAFAIIVLLGIGAKLMLGCVDEAVEHGEDQASVVRVDPSSLPQGGSNQQGADANAADNAITVDKNGSVWMEGEPGDELLAAVVGATYSDATPYVDTKLEDAATVETLLHTLPLGDLATDIDVTKGSGVLSLAYREVPEAYDDDSVDVALAYNVAVLFSTMPLVNEIQVTVTEQGEPMDEGYYVFTRDDVQSAYGVMLSREMVNESGWRQIKDDHLYARKFAERLVEKAEREWQ</sequence>
<dbReference type="NCBIfam" id="NF038403">
    <property type="entry name" value="perm_prefix_1"/>
    <property type="match status" value="1"/>
</dbReference>
<evidence type="ECO:0000313" key="2">
    <source>
        <dbReference type="EMBL" id="RHD56698.1"/>
    </source>
</evidence>
<protein>
    <recommendedName>
        <fullName evidence="4">DUF4825 domain-containing protein</fullName>
    </recommendedName>
</protein>
<dbReference type="InterPro" id="IPR047928">
    <property type="entry name" value="Perm_prefix_1"/>
</dbReference>
<comment type="caution">
    <text evidence="2">The sequence shown here is derived from an EMBL/GenBank/DDBJ whole genome shotgun (WGS) entry which is preliminary data.</text>
</comment>
<reference evidence="2 3" key="1">
    <citation type="submission" date="2018-08" db="EMBL/GenBank/DDBJ databases">
        <title>A genome reference for cultivated species of the human gut microbiota.</title>
        <authorList>
            <person name="Zou Y."/>
            <person name="Xue W."/>
            <person name="Luo G."/>
        </authorList>
    </citation>
    <scope>NUCLEOTIDE SEQUENCE [LARGE SCALE GENOMIC DNA]</scope>
    <source>
        <strain evidence="2 3">AM30-5LB</strain>
    </source>
</reference>
<feature type="transmembrane region" description="Helical" evidence="1">
    <location>
        <begin position="141"/>
        <end position="160"/>
    </location>
</feature>
<keyword evidence="1" id="KW-1133">Transmembrane helix</keyword>
<keyword evidence="1" id="KW-0812">Transmembrane</keyword>
<dbReference type="EMBL" id="QSJI01000002">
    <property type="protein sequence ID" value="RHD56698.1"/>
    <property type="molecule type" value="Genomic_DNA"/>
</dbReference>
<proteinExistence type="predicted"/>
<evidence type="ECO:0000313" key="3">
    <source>
        <dbReference type="Proteomes" id="UP000286050"/>
    </source>
</evidence>
<name>A0A414FYT2_9ACTN</name>
<gene>
    <name evidence="2" type="ORF">DW787_03935</name>
</gene>
<accession>A0A414FYT2</accession>
<dbReference type="RefSeq" id="WP_118271711.1">
    <property type="nucleotide sequence ID" value="NZ_QSJI01000002.1"/>
</dbReference>
<organism evidence="2 3">
    <name type="scientific">Collinsella intestinalis</name>
    <dbReference type="NCBI Taxonomy" id="147207"/>
    <lineage>
        <taxon>Bacteria</taxon>
        <taxon>Bacillati</taxon>
        <taxon>Actinomycetota</taxon>
        <taxon>Coriobacteriia</taxon>
        <taxon>Coriobacteriales</taxon>
        <taxon>Coriobacteriaceae</taxon>
        <taxon>Collinsella</taxon>
    </lineage>
</organism>
<dbReference type="AlphaFoldDB" id="A0A414FYT2"/>